<sequence>MEQRMRSYNWTIVVDTGRACVKIDGDISQPQVQAQLKQALRERGCHLMNPTEKWLGFVLERKPPANSIPIARSTERDDDFEEWMDEGDLAHIGGIYSDEEEGKLDSDNDTKEKQLADIDNDDDEHA</sequence>
<evidence type="ECO:0000256" key="1">
    <source>
        <dbReference type="SAM" id="MobiDB-lite"/>
    </source>
</evidence>
<proteinExistence type="predicted"/>
<organism evidence="2 3">
    <name type="scientific">Ophiobolus disseminans</name>
    <dbReference type="NCBI Taxonomy" id="1469910"/>
    <lineage>
        <taxon>Eukaryota</taxon>
        <taxon>Fungi</taxon>
        <taxon>Dikarya</taxon>
        <taxon>Ascomycota</taxon>
        <taxon>Pezizomycotina</taxon>
        <taxon>Dothideomycetes</taxon>
        <taxon>Pleosporomycetidae</taxon>
        <taxon>Pleosporales</taxon>
        <taxon>Pleosporineae</taxon>
        <taxon>Phaeosphaeriaceae</taxon>
        <taxon>Ophiobolus</taxon>
    </lineage>
</organism>
<dbReference type="Proteomes" id="UP000799424">
    <property type="component" value="Unassembled WGS sequence"/>
</dbReference>
<dbReference type="AlphaFoldDB" id="A0A6A6ZVK2"/>
<name>A0A6A6ZVK2_9PLEO</name>
<evidence type="ECO:0000313" key="3">
    <source>
        <dbReference type="Proteomes" id="UP000799424"/>
    </source>
</evidence>
<protein>
    <submittedName>
        <fullName evidence="2">Uncharacterized protein</fullName>
    </submittedName>
</protein>
<evidence type="ECO:0000313" key="2">
    <source>
        <dbReference type="EMBL" id="KAF2824619.1"/>
    </source>
</evidence>
<feature type="region of interest" description="Disordered" evidence="1">
    <location>
        <begin position="94"/>
        <end position="126"/>
    </location>
</feature>
<gene>
    <name evidence="2" type="ORF">CC86DRAFT_419754</name>
</gene>
<accession>A0A6A6ZVK2</accession>
<reference evidence="2" key="1">
    <citation type="journal article" date="2020" name="Stud. Mycol.">
        <title>101 Dothideomycetes genomes: a test case for predicting lifestyles and emergence of pathogens.</title>
        <authorList>
            <person name="Haridas S."/>
            <person name="Albert R."/>
            <person name="Binder M."/>
            <person name="Bloem J."/>
            <person name="Labutti K."/>
            <person name="Salamov A."/>
            <person name="Andreopoulos B."/>
            <person name="Baker S."/>
            <person name="Barry K."/>
            <person name="Bills G."/>
            <person name="Bluhm B."/>
            <person name="Cannon C."/>
            <person name="Castanera R."/>
            <person name="Culley D."/>
            <person name="Daum C."/>
            <person name="Ezra D."/>
            <person name="Gonzalez J."/>
            <person name="Henrissat B."/>
            <person name="Kuo A."/>
            <person name="Liang C."/>
            <person name="Lipzen A."/>
            <person name="Lutzoni F."/>
            <person name="Magnuson J."/>
            <person name="Mondo S."/>
            <person name="Nolan M."/>
            <person name="Ohm R."/>
            <person name="Pangilinan J."/>
            <person name="Park H.-J."/>
            <person name="Ramirez L."/>
            <person name="Alfaro M."/>
            <person name="Sun H."/>
            <person name="Tritt A."/>
            <person name="Yoshinaga Y."/>
            <person name="Zwiers L.-H."/>
            <person name="Turgeon B."/>
            <person name="Goodwin S."/>
            <person name="Spatafora J."/>
            <person name="Crous P."/>
            <person name="Grigoriev I."/>
        </authorList>
    </citation>
    <scope>NUCLEOTIDE SEQUENCE</scope>
    <source>
        <strain evidence="2">CBS 113818</strain>
    </source>
</reference>
<feature type="compositionally biased region" description="Basic and acidic residues" evidence="1">
    <location>
        <begin position="103"/>
        <end position="116"/>
    </location>
</feature>
<dbReference type="EMBL" id="MU006229">
    <property type="protein sequence ID" value="KAF2824619.1"/>
    <property type="molecule type" value="Genomic_DNA"/>
</dbReference>
<keyword evidence="3" id="KW-1185">Reference proteome</keyword>